<dbReference type="EMBL" id="CDMG01000004">
    <property type="protein sequence ID" value="CRI32429.1"/>
    <property type="molecule type" value="Genomic_DNA"/>
</dbReference>
<dbReference type="Proteomes" id="UP000043437">
    <property type="component" value="Unassembled WGS sequence"/>
</dbReference>
<dbReference type="GO" id="GO:0006749">
    <property type="term" value="P:glutathione metabolic process"/>
    <property type="evidence" value="ECO:0007669"/>
    <property type="project" value="TreeGrafter"/>
</dbReference>
<dbReference type="GO" id="GO:0017168">
    <property type="term" value="F:5-oxoprolinase (ATP-hydrolyzing) activity"/>
    <property type="evidence" value="ECO:0007669"/>
    <property type="project" value="TreeGrafter"/>
</dbReference>
<dbReference type="Pfam" id="PF01968">
    <property type="entry name" value="Hydantoinase_A"/>
    <property type="match status" value="1"/>
</dbReference>
<proteinExistence type="predicted"/>
<dbReference type="InterPro" id="IPR008040">
    <property type="entry name" value="Hydant_A_N"/>
</dbReference>
<dbReference type="GO" id="GO:0005829">
    <property type="term" value="C:cytosol"/>
    <property type="evidence" value="ECO:0007669"/>
    <property type="project" value="TreeGrafter"/>
</dbReference>
<dbReference type="PANTHER" id="PTHR11365:SF23">
    <property type="entry name" value="HYPOTHETICAL 5-OXOPROLINASE (EUROFUNG)-RELATED"/>
    <property type="match status" value="1"/>
</dbReference>
<evidence type="ECO:0000313" key="3">
    <source>
        <dbReference type="EMBL" id="CRI32429.1"/>
    </source>
</evidence>
<dbReference type="PANTHER" id="PTHR11365">
    <property type="entry name" value="5-OXOPROLINASE RELATED"/>
    <property type="match status" value="1"/>
</dbReference>
<feature type="domain" description="Hydantoinase/oxoprolinase N-terminal" evidence="2">
    <location>
        <begin position="5"/>
        <end position="113"/>
    </location>
</feature>
<dbReference type="AlphaFoldDB" id="A0A0K2Y789"/>
<dbReference type="GeneID" id="82131872"/>
<evidence type="ECO:0000259" key="2">
    <source>
        <dbReference type="Pfam" id="PF05378"/>
    </source>
</evidence>
<feature type="domain" description="Hydantoinase A/oxoprolinase" evidence="1">
    <location>
        <begin position="194"/>
        <end position="471"/>
    </location>
</feature>
<evidence type="ECO:0000313" key="4">
    <source>
        <dbReference type="Proteomes" id="UP000043437"/>
    </source>
</evidence>
<organism evidence="3 4">
    <name type="scientific">Helicobacter ailurogastricus</name>
    <dbReference type="NCBI Taxonomy" id="1578720"/>
    <lineage>
        <taxon>Bacteria</taxon>
        <taxon>Pseudomonadati</taxon>
        <taxon>Campylobacterota</taxon>
        <taxon>Epsilonproteobacteria</taxon>
        <taxon>Campylobacterales</taxon>
        <taxon>Helicobacteraceae</taxon>
        <taxon>Helicobacter</taxon>
    </lineage>
</organism>
<dbReference type="RefSeq" id="WP_053945245.1">
    <property type="nucleotide sequence ID" value="NZ_CDMG01000004.1"/>
</dbReference>
<name>A0A0K2Y789_9HELI</name>
<sequence>MKYLINLDNGGTLTDICVVQGSEVRYTKTLTTPVDLSECFFKGITKASEEIFGPDGFVKLLHSTDLIRYSSTQGTNALVERKGPKLGLITNNAAMVDKLTQTTNQKELFKSLVGNRIFVVEHLGGENFEADLANAVNTLTNQGSERLVVAIEDKNDEKAFKHTFLLQFPRHLLGSVPVLFSWEFTNDTSRTRRIWSALLNSFLHPTMERFLYSAEHRLRAHKVKNPLLIYRNDGASSRVAKSVALKTYSSGPRGGIEGTKALAKAYGFNHVLMVDVGGTTSDVGEVEAHKIKTERRGHIEGVQISFELSDVKSFGVGGGSIFRLNDKGEILVGPDSVGAAPGPACFGFGGKEATITDVNVALGIIDPDTYLNGQQKLDKERAIQAIKEKIAQPLGLKFEEALFKMEEAYADRLAACLKDQVQKDTVLAAFGGGGPMSACLAAKKAGIKRVIVPKLAAVFSAYGISFSDVAQTFERDITDLDRGEIEKIKAHMKERAKRHMFQEGYNFEECKGEWKVIVENADGSEDYTTSLEDTAQTNKDQKRILAYHIRYELSHPNLRASLPKHKIEPKISGAREVVGLNGTHQELVLVLEKQEMGAYMEGPAIVEGPFFTARVPEGWSLAVTDNGDLILEDLKA</sequence>
<gene>
    <name evidence="3" type="ORF">HAL07_09040</name>
</gene>
<accession>A0A0K2Y789</accession>
<protein>
    <submittedName>
        <fullName evidence="3">Acetophenone carboxylase subunit Apc1</fullName>
    </submittedName>
</protein>
<dbReference type="InterPro" id="IPR002821">
    <property type="entry name" value="Hydantoinase_A"/>
</dbReference>
<dbReference type="InterPro" id="IPR045079">
    <property type="entry name" value="Oxoprolinase-like"/>
</dbReference>
<dbReference type="Pfam" id="PF05378">
    <property type="entry name" value="Hydant_A_N"/>
    <property type="match status" value="1"/>
</dbReference>
<reference evidence="4" key="1">
    <citation type="submission" date="2014-12" db="EMBL/GenBank/DDBJ databases">
        <authorList>
            <person name="Jaenicke S."/>
        </authorList>
    </citation>
    <scope>NUCLEOTIDE SEQUENCE [LARGE SCALE GENOMIC DNA]</scope>
</reference>
<evidence type="ECO:0000259" key="1">
    <source>
        <dbReference type="Pfam" id="PF01968"/>
    </source>
</evidence>